<dbReference type="Pfam" id="PF03568">
    <property type="entry name" value="Separin_C"/>
    <property type="match status" value="1"/>
</dbReference>
<reference evidence="8 9" key="1">
    <citation type="submission" date="2025-04" db="UniProtKB">
        <authorList>
            <consortium name="RefSeq"/>
        </authorList>
    </citation>
    <scope>IDENTIFICATION</scope>
</reference>
<feature type="region of interest" description="Disordered" evidence="5">
    <location>
        <begin position="1541"/>
        <end position="1693"/>
    </location>
</feature>
<feature type="domain" description="Peptidase C50" evidence="6">
    <location>
        <begin position="2250"/>
        <end position="2345"/>
    </location>
</feature>
<dbReference type="GO" id="GO:0005737">
    <property type="term" value="C:cytoplasm"/>
    <property type="evidence" value="ECO:0007669"/>
    <property type="project" value="TreeGrafter"/>
</dbReference>
<evidence type="ECO:0000259" key="6">
    <source>
        <dbReference type="PROSITE" id="PS51700"/>
    </source>
</evidence>
<dbReference type="RefSeq" id="XP_022084442.1">
    <property type="nucleotide sequence ID" value="XM_022228750.1"/>
</dbReference>
<keyword evidence="7" id="KW-1185">Reference proteome</keyword>
<organism evidence="7 10">
    <name type="scientific">Acanthaster planci</name>
    <name type="common">Crown-of-thorns starfish</name>
    <dbReference type="NCBI Taxonomy" id="133434"/>
    <lineage>
        <taxon>Eukaryota</taxon>
        <taxon>Metazoa</taxon>
        <taxon>Echinodermata</taxon>
        <taxon>Eleutherozoa</taxon>
        <taxon>Asterozoa</taxon>
        <taxon>Asteroidea</taxon>
        <taxon>Valvatacea</taxon>
        <taxon>Valvatida</taxon>
        <taxon>Acanthasteridae</taxon>
        <taxon>Acanthaster</taxon>
    </lineage>
</organism>
<feature type="compositionally biased region" description="Basic and acidic residues" evidence="5">
    <location>
        <begin position="1594"/>
        <end position="1606"/>
    </location>
</feature>
<evidence type="ECO:0000256" key="1">
    <source>
        <dbReference type="ARBA" id="ARBA00000451"/>
    </source>
</evidence>
<sequence length="2427" mass="268945">MEGERLLQRIKTSTDVEPVLRDLEVYLAPVLRHKTSPSQEQAAKYGFYAMKVLRACVQQLSALKTGNGTVAGIICIARRSYECVCKVLKHTKLVPLSLEKLLFHMVVQGMAKGLVVDATAFATNLHERLGLCRNNFITGDGVDNEYDTVCKQAFNQLWKACVDLEHSSKQGAMKHVVVLDVRLQALNFLMLTSYEVSWVVERAFRTIVEFDRASSNSMEENNQVLEFLRHILKSLLSDLRDARKKQDLQSEEASELLPPLFELSLLFAKRCSHLKRPEEAMSLCKQLQEIITSNCRKHCKKLYSAAVSTIGVTLEMRNFPSPHVCRNTKKSKSHKAGDAIKTAEEQIEDVVGSTSKVIEKGDHDIAAIQCLVEALEFFKKQFECIVDQQGRSPNPSKVVIPQDLVHSVDAALKLLVDLLQVQREQLQSSSGTLHESSAGKGKQQRMSLQKTVNRQLATLNLMAAILQDRMGRQEEGATSADIRQMTQDALGICQRTQCIIEEVSSGAGGALSNNEHRWLGTNAYNLGLMCYRKKWYPDAVPLLIMACEQLQIWCATKEQVDEEKVHKVQLFSKHELLVDCQRKAGQHKEAMQTAVTYLWAHAGHLTDQLTTAVEYWVKAKRDTAKNAEDERLRTRTLLDAIQEIEGTISDESSSLVSKLLEQELSIYKAQRYDTTVEQYAVVCDLLSLYSEDRMRLHRAHARIEQAQLLRDGTLDTDCSPVDCCQEAIHLLEELAQDIVQQQQDQEASSADYLVVFDLLATAHFWLYICQSEASQATYITSQFANTKGESTRADCPEPATIKKDKASSYLLSTSGYTLATEHSATEPLDRALDIWMDLVAEGCSQSMFNDPACTSYCLKVAASLCELADRPIQQVQALNLLVVLSISTSSNEDTVLAYCQIIQALCRMGAVEEATALLAPAQALMGEAETEGEDGAGLQVAFTIAKCYVVLAAHKTGEFETLLEKVLQIHSHKRRSRQAYLRNASIKHLQALYLLRPPSERSQDASVLRGLVPDDLSPLELQAEAMRLQMGVGRLMFGEGVFGNEQSLQGEGFKLAAVGNDSGGNDLEFNQWTVLANVLRSLYDVGSLYLEQGCTREAKSYLKEGLLLADKFMLPRRSVAFLLQLSNLHVQCGQEDDCQASLSKVQQILHLPEKAAQARWRGASMVTQDERKSSSGSETHEETDDDNFIRTKRISISAECSSTTWRLEDTDTSSSPWLKAQTVKLPSYHSHPSDCLCASCADVSLHAQDMTSFLRLAQRLELQGEPTQALANLRVALDIGDWSATKTPSLLLRSSSCLHNDEGVKQTKGPEMKLARPSRSSGGQVNLHARATTEIHVCITRLTLLNGNLSEAEHTIAGGLELSIDENIPKAWLHFYRILVSLELKARATETTVGDLTFSTWDLQPSSRHHKDVPSYEGDLVSQFHQLDLGKQGTKHQTQFQDMVFSERMQRPEVSRKLSEKVTELGIFCDVSDNEDDSDGISHMPACSTKSSRKLQQLVQATPHNVASRSKKGALMFSVKKKRPAKKTVEVEATPLHSAPLSAFDFDEPSPTKTKRKATRGRSSKSAKKISKRSTEIIDLCNSDDGDVFEDETENKGRKTATESKRQTAKKSVRLNLDAETFSNPLENEDLMGEGATSKPSQKSIQPTQVGDTETKPRRGRKPRAADTELAEPKVTATRSKRGRKPNVENLRSEVVNQVSNNMLLDLLPTFLELESPTKVHSLSPGSPNHGSLNFDFESSPSTRDIPTPDSLSERTSLALPDLDEIEIPRAASDSDESRSALNVRRKTARKPATSRRKTAKKWTVEDTEVPRGAKNAPVDALSTRRRPQQQAVIADQDGIAQTGLSNLDTSLDSVIAGLEQISAQVCHRAPSLLYRRVCQLLAACHGDREPMKAAYYLSEAAAVTLRHQKLASLAKKMKKLKKELDADGVQNLTESLAEMALDGRSKASTPHGATLQHLAKQRALFNFCEGSVGDAQPDVVQQTLTALPEGWTVCILSVVSSSVSLTGSLTDADHLVMCRLSSGHKPVIINQAMHTGGLGLSATSLLAEFDSILAESKLSVKETDKRAWWTCRQQLDQRMQALTEAMEETFLGQWKGLLIGARKCKEERQAMDKAAKKFKSLVESACQRTVDSQMCQCLLESCLKLSKLQLSSALASLTGLSPGSEQHSSLTASVKQLAEKLAPTPRREPVILILDKQIQQLPWETTPILRESPVCRMPSLYFILSWLRRASGTQLTSPTCLSTPPPIDPSDAFYVLNPSNDLANTQKTFQKWFEKENGWKGVVARPPTKEEYRSALTDHQLFVFCGHGNGREFLTGDDIQRLTCRATSLLIGCSSGRLHVTGTQEANGMVLNYLVAECPCLVANLWDVTDRDIDRFLEQLLRSWLDGGGSLLDGMAEARQACKLQHLIGCSPVVYGLPVCMQEGPR</sequence>
<gene>
    <name evidence="8 9 10" type="primary">LOC110975876</name>
</gene>
<proteinExistence type="predicted"/>
<dbReference type="PROSITE" id="PS51700">
    <property type="entry name" value="SEPARIN"/>
    <property type="match status" value="1"/>
</dbReference>
<dbReference type="PANTHER" id="PTHR12792">
    <property type="entry name" value="EXTRA SPINDLE POLES 1-RELATED"/>
    <property type="match status" value="1"/>
</dbReference>
<dbReference type="GO" id="GO:0072686">
    <property type="term" value="C:mitotic spindle"/>
    <property type="evidence" value="ECO:0007669"/>
    <property type="project" value="TreeGrafter"/>
</dbReference>
<feature type="region of interest" description="Disordered" evidence="5">
    <location>
        <begin position="1160"/>
        <end position="1186"/>
    </location>
</feature>
<protein>
    <recommendedName>
        <fullName evidence="2">separase</fullName>
        <ecNumber evidence="2">3.4.22.49</ecNumber>
    </recommendedName>
</protein>
<dbReference type="RefSeq" id="XP_022084431.1">
    <property type="nucleotide sequence ID" value="XM_022228739.1"/>
</dbReference>
<feature type="compositionally biased region" description="Basic residues" evidence="5">
    <location>
        <begin position="1784"/>
        <end position="1801"/>
    </location>
</feature>
<feature type="compositionally biased region" description="Basic and acidic residues" evidence="5">
    <location>
        <begin position="1803"/>
        <end position="1812"/>
    </location>
</feature>
<feature type="compositionally biased region" description="Acidic residues" evidence="5">
    <location>
        <begin position="1582"/>
        <end position="1593"/>
    </location>
</feature>
<name>A0A8B7XW19_ACAPL</name>
<dbReference type="GeneID" id="110975876"/>
<evidence type="ECO:0000256" key="2">
    <source>
        <dbReference type="ARBA" id="ARBA00012489"/>
    </source>
</evidence>
<keyword evidence="3" id="KW-0378">Hydrolase</keyword>
<evidence type="ECO:0000313" key="7">
    <source>
        <dbReference type="Proteomes" id="UP000694845"/>
    </source>
</evidence>
<evidence type="ECO:0000256" key="5">
    <source>
        <dbReference type="SAM" id="MobiDB-lite"/>
    </source>
</evidence>
<dbReference type="CTD" id="9700"/>
<dbReference type="GO" id="GO:0005634">
    <property type="term" value="C:nucleus"/>
    <property type="evidence" value="ECO:0007669"/>
    <property type="project" value="InterPro"/>
</dbReference>
<feature type="compositionally biased region" description="Basic and acidic residues" evidence="5">
    <location>
        <begin position="1302"/>
        <end position="1314"/>
    </location>
</feature>
<dbReference type="RefSeq" id="XP_022084422.1">
    <property type="nucleotide sequence ID" value="XM_022228730.1"/>
</dbReference>
<dbReference type="GO" id="GO:0051307">
    <property type="term" value="P:meiotic chromosome separation"/>
    <property type="evidence" value="ECO:0007669"/>
    <property type="project" value="TreeGrafter"/>
</dbReference>
<dbReference type="InterPro" id="IPR005314">
    <property type="entry name" value="Peptidase_C50"/>
</dbReference>
<dbReference type="EC" id="3.4.22.49" evidence="2"/>
<dbReference type="GO" id="GO:0004197">
    <property type="term" value="F:cysteine-type endopeptidase activity"/>
    <property type="evidence" value="ECO:0007669"/>
    <property type="project" value="InterPro"/>
</dbReference>
<dbReference type="PANTHER" id="PTHR12792:SF0">
    <property type="entry name" value="SEPARIN"/>
    <property type="match status" value="1"/>
</dbReference>
<evidence type="ECO:0000313" key="9">
    <source>
        <dbReference type="RefSeq" id="XP_022084431.1"/>
    </source>
</evidence>
<feature type="compositionally biased region" description="Basic residues" evidence="5">
    <location>
        <begin position="1553"/>
        <end position="1572"/>
    </location>
</feature>
<evidence type="ECO:0000313" key="10">
    <source>
        <dbReference type="RefSeq" id="XP_022084442.1"/>
    </source>
</evidence>
<evidence type="ECO:0000313" key="8">
    <source>
        <dbReference type="RefSeq" id="XP_022084422.1"/>
    </source>
</evidence>
<dbReference type="GO" id="GO:0005813">
    <property type="term" value="C:centrosome"/>
    <property type="evidence" value="ECO:0007669"/>
    <property type="project" value="TreeGrafter"/>
</dbReference>
<dbReference type="InterPro" id="IPR030397">
    <property type="entry name" value="SEPARIN_core_dom"/>
</dbReference>
<feature type="compositionally biased region" description="Polar residues" evidence="5">
    <location>
        <begin position="1719"/>
        <end position="1756"/>
    </location>
</feature>
<dbReference type="Proteomes" id="UP000694845">
    <property type="component" value="Unplaced"/>
</dbReference>
<comment type="catalytic activity">
    <reaction evidence="1">
        <text>All bonds known to be hydrolyzed by this endopeptidase have arginine in P1 and an acidic residue in P4. P6 is often occupied by an acidic residue or by a hydroxy-amino-acid residue, the phosphorylation of which enhances cleavage.</text>
        <dbReference type="EC" id="3.4.22.49"/>
    </reaction>
</comment>
<keyword evidence="4" id="KW-0159">Chromosome partition</keyword>
<accession>A0A8B7XW19</accession>
<dbReference type="OrthoDB" id="10255632at2759"/>
<dbReference type="GO" id="GO:0006508">
    <property type="term" value="P:proteolysis"/>
    <property type="evidence" value="ECO:0007669"/>
    <property type="project" value="InterPro"/>
</dbReference>
<feature type="compositionally biased region" description="Polar residues" evidence="5">
    <location>
        <begin position="1638"/>
        <end position="1652"/>
    </location>
</feature>
<feature type="region of interest" description="Disordered" evidence="5">
    <location>
        <begin position="1302"/>
        <end position="1325"/>
    </location>
</feature>
<dbReference type="KEGG" id="aplc:110975876"/>
<evidence type="ECO:0000256" key="3">
    <source>
        <dbReference type="ARBA" id="ARBA00022801"/>
    </source>
</evidence>
<feature type="region of interest" description="Disordered" evidence="5">
    <location>
        <begin position="1718"/>
        <end position="1829"/>
    </location>
</feature>
<evidence type="ECO:0000256" key="4">
    <source>
        <dbReference type="ARBA" id="ARBA00022829"/>
    </source>
</evidence>
<dbReference type="OMA" id="VESTAKC"/>